<keyword evidence="1" id="KW-0472">Membrane</keyword>
<dbReference type="AlphaFoldDB" id="A0A1G2Q1V3"/>
<feature type="transmembrane region" description="Helical" evidence="1">
    <location>
        <begin position="42"/>
        <end position="62"/>
    </location>
</feature>
<evidence type="ECO:0000313" key="3">
    <source>
        <dbReference type="Proteomes" id="UP000177575"/>
    </source>
</evidence>
<dbReference type="Proteomes" id="UP000177575">
    <property type="component" value="Unassembled WGS sequence"/>
</dbReference>
<keyword evidence="1" id="KW-1133">Transmembrane helix</keyword>
<evidence type="ECO:0000313" key="2">
    <source>
        <dbReference type="EMBL" id="OHA54558.1"/>
    </source>
</evidence>
<evidence type="ECO:0000256" key="1">
    <source>
        <dbReference type="SAM" id="Phobius"/>
    </source>
</evidence>
<name>A0A1G2Q1V3_9BACT</name>
<dbReference type="EMBL" id="MHTC01000047">
    <property type="protein sequence ID" value="OHA54558.1"/>
    <property type="molecule type" value="Genomic_DNA"/>
</dbReference>
<feature type="transmembrane region" description="Helical" evidence="1">
    <location>
        <begin position="12"/>
        <end position="30"/>
    </location>
</feature>
<sequence>MEKMNQFSYGPYMDLFVFMAVAAIISWGLWGMVIGVSMVSDIILIISIGLTAIWTVLFIFGFKELK</sequence>
<gene>
    <name evidence="2" type="ORF">A2388_01175</name>
</gene>
<proteinExistence type="predicted"/>
<comment type="caution">
    <text evidence="2">The sequence shown here is derived from an EMBL/GenBank/DDBJ whole genome shotgun (WGS) entry which is preliminary data.</text>
</comment>
<organism evidence="2 3">
    <name type="scientific">Candidatus Veblenbacteria bacterium RIFOXYB1_FULL_43_13</name>
    <dbReference type="NCBI Taxonomy" id="1802426"/>
    <lineage>
        <taxon>Bacteria</taxon>
        <taxon>Candidatus Vebleniibacteriota</taxon>
    </lineage>
</organism>
<reference evidence="2 3" key="1">
    <citation type="journal article" date="2016" name="Nat. Commun.">
        <title>Thousands of microbial genomes shed light on interconnected biogeochemical processes in an aquifer system.</title>
        <authorList>
            <person name="Anantharaman K."/>
            <person name="Brown C.T."/>
            <person name="Hug L.A."/>
            <person name="Sharon I."/>
            <person name="Castelle C.J."/>
            <person name="Probst A.J."/>
            <person name="Thomas B.C."/>
            <person name="Singh A."/>
            <person name="Wilkins M.J."/>
            <person name="Karaoz U."/>
            <person name="Brodie E.L."/>
            <person name="Williams K.H."/>
            <person name="Hubbard S.S."/>
            <person name="Banfield J.F."/>
        </authorList>
    </citation>
    <scope>NUCLEOTIDE SEQUENCE [LARGE SCALE GENOMIC DNA]</scope>
</reference>
<protein>
    <submittedName>
        <fullName evidence="2">Uncharacterized protein</fullName>
    </submittedName>
</protein>
<accession>A0A1G2Q1V3</accession>
<keyword evidence="1" id="KW-0812">Transmembrane</keyword>